<dbReference type="Pfam" id="PF01904">
    <property type="entry name" value="DUF72"/>
    <property type="match status" value="1"/>
</dbReference>
<evidence type="ECO:0000313" key="2">
    <source>
        <dbReference type="Proteomes" id="UP000192042"/>
    </source>
</evidence>
<proteinExistence type="predicted"/>
<dbReference type="SUPFAM" id="SSF117396">
    <property type="entry name" value="TM1631-like"/>
    <property type="match status" value="1"/>
</dbReference>
<protein>
    <recommendedName>
        <fullName evidence="3">DUF72 domain-containing protein</fullName>
    </recommendedName>
</protein>
<gene>
    <name evidence="1" type="ORF">NSJP_3712</name>
</gene>
<accession>A0A1W1IAH5</accession>
<dbReference type="Proteomes" id="UP000192042">
    <property type="component" value="Chromosome I"/>
</dbReference>
<dbReference type="InterPro" id="IPR002763">
    <property type="entry name" value="DUF72"/>
</dbReference>
<dbReference type="RefSeq" id="WP_197685443.1">
    <property type="nucleotide sequence ID" value="NZ_LT828648.1"/>
</dbReference>
<evidence type="ECO:0008006" key="3">
    <source>
        <dbReference type="Google" id="ProtNLM"/>
    </source>
</evidence>
<dbReference type="Gene3D" id="3.20.20.410">
    <property type="entry name" value="Protein of unknown function UPF0759"/>
    <property type="match status" value="1"/>
</dbReference>
<dbReference type="PANTHER" id="PTHR30348:SF4">
    <property type="entry name" value="DUF72 DOMAIN-CONTAINING PROTEIN"/>
    <property type="match status" value="1"/>
</dbReference>
<name>A0A1W1IAH5_9BACT</name>
<dbReference type="AlphaFoldDB" id="A0A1W1IAH5"/>
<dbReference type="EMBL" id="LT828648">
    <property type="protein sequence ID" value="SLM49879.1"/>
    <property type="molecule type" value="Genomic_DNA"/>
</dbReference>
<sequence>MGDKMRTVRHRRESGRILVGTSGWTYGSWKGLFYPVGLPNARWLEFFTGQFPTTEVNYSFYHLPKPSTYEKWASQVPQDFIFSVKASRYITHVKRLKDVEDPWRLFLSHARSLGTHLGPILFQFPESFHRDDDRLKDFLEMVRRGSSRLRLVCEFRHESWFSTGVYRLLNRLGAALCIGDSGRYPRRDVVTADFAYVRFHGRSRLFASNYTRRELDEEARKVKGYLRDGYDAYVYFNNDAEGHAVANAKTFMGLIEKPSVRAR</sequence>
<dbReference type="InterPro" id="IPR036520">
    <property type="entry name" value="UPF0759_sf"/>
</dbReference>
<evidence type="ECO:0000313" key="1">
    <source>
        <dbReference type="EMBL" id="SLM49879.1"/>
    </source>
</evidence>
<dbReference type="STRING" id="1325564.NSJP_3712"/>
<dbReference type="KEGG" id="nja:NSJP_3712"/>
<organism evidence="1 2">
    <name type="scientific">Nitrospira japonica</name>
    <dbReference type="NCBI Taxonomy" id="1325564"/>
    <lineage>
        <taxon>Bacteria</taxon>
        <taxon>Pseudomonadati</taxon>
        <taxon>Nitrospirota</taxon>
        <taxon>Nitrospiria</taxon>
        <taxon>Nitrospirales</taxon>
        <taxon>Nitrospiraceae</taxon>
        <taxon>Nitrospira</taxon>
    </lineage>
</organism>
<keyword evidence="2" id="KW-1185">Reference proteome</keyword>
<dbReference type="PANTHER" id="PTHR30348">
    <property type="entry name" value="UNCHARACTERIZED PROTEIN YECE"/>
    <property type="match status" value="1"/>
</dbReference>
<reference evidence="1 2" key="1">
    <citation type="submission" date="2017-03" db="EMBL/GenBank/DDBJ databases">
        <authorList>
            <person name="Afonso C.L."/>
            <person name="Miller P.J."/>
            <person name="Scott M.A."/>
            <person name="Spackman E."/>
            <person name="Goraichik I."/>
            <person name="Dimitrov K.M."/>
            <person name="Suarez D.L."/>
            <person name="Swayne D.E."/>
        </authorList>
    </citation>
    <scope>NUCLEOTIDE SEQUENCE [LARGE SCALE GENOMIC DNA]</scope>
    <source>
        <strain evidence="1">Genome sequencing of Nitrospira japonica strain NJ11</strain>
    </source>
</reference>